<reference evidence="2 3" key="1">
    <citation type="submission" date="2021-02" db="EMBL/GenBank/DDBJ databases">
        <title>Variation within the Batrachochytrium salamandrivorans European outbreak.</title>
        <authorList>
            <person name="Kelly M."/>
            <person name="Pasmans F."/>
            <person name="Shea T.P."/>
            <person name="Munoz J.F."/>
            <person name="Carranza S."/>
            <person name="Cuomo C.A."/>
            <person name="Martel A."/>
        </authorList>
    </citation>
    <scope>NUCLEOTIDE SEQUENCE [LARGE SCALE GENOMIC DNA]</scope>
    <source>
        <strain evidence="2 3">AMFP18/2</strain>
    </source>
</reference>
<dbReference type="EMBL" id="JAFCIX010000002">
    <property type="protein sequence ID" value="KAH6601638.1"/>
    <property type="molecule type" value="Genomic_DNA"/>
</dbReference>
<sequence length="88" mass="9408">MVWEHSAPTSHTEDTGAHRSIDAVAGPEYSRDEHEGVTSSPANGLAPWSIPDIRILMRDGCPLVVEILSLLITPVADKASPAGHLDKL</sequence>
<gene>
    <name evidence="2" type="ORF">BASA50_001495</name>
</gene>
<accession>A0ABQ8FRY1</accession>
<keyword evidence="3" id="KW-1185">Reference proteome</keyword>
<proteinExistence type="predicted"/>
<evidence type="ECO:0000256" key="1">
    <source>
        <dbReference type="SAM" id="MobiDB-lite"/>
    </source>
</evidence>
<evidence type="ECO:0000313" key="2">
    <source>
        <dbReference type="EMBL" id="KAH6601638.1"/>
    </source>
</evidence>
<evidence type="ECO:0000313" key="3">
    <source>
        <dbReference type="Proteomes" id="UP001648503"/>
    </source>
</evidence>
<protein>
    <submittedName>
        <fullName evidence="2">Uncharacterized protein</fullName>
    </submittedName>
</protein>
<comment type="caution">
    <text evidence="2">The sequence shown here is derived from an EMBL/GenBank/DDBJ whole genome shotgun (WGS) entry which is preliminary data.</text>
</comment>
<dbReference type="Proteomes" id="UP001648503">
    <property type="component" value="Unassembled WGS sequence"/>
</dbReference>
<organism evidence="2 3">
    <name type="scientific">Batrachochytrium salamandrivorans</name>
    <dbReference type="NCBI Taxonomy" id="1357716"/>
    <lineage>
        <taxon>Eukaryota</taxon>
        <taxon>Fungi</taxon>
        <taxon>Fungi incertae sedis</taxon>
        <taxon>Chytridiomycota</taxon>
        <taxon>Chytridiomycota incertae sedis</taxon>
        <taxon>Chytridiomycetes</taxon>
        <taxon>Rhizophydiales</taxon>
        <taxon>Rhizophydiales incertae sedis</taxon>
        <taxon>Batrachochytrium</taxon>
    </lineage>
</organism>
<feature type="region of interest" description="Disordered" evidence="1">
    <location>
        <begin position="1"/>
        <end position="47"/>
    </location>
</feature>
<name>A0ABQ8FRY1_9FUNG</name>
<feature type="compositionally biased region" description="Basic and acidic residues" evidence="1">
    <location>
        <begin position="11"/>
        <end position="21"/>
    </location>
</feature>